<feature type="compositionally biased region" description="Basic residues" evidence="1">
    <location>
        <begin position="24"/>
        <end position="42"/>
    </location>
</feature>
<dbReference type="AlphaFoldDB" id="A0A9P9AXM7"/>
<feature type="region of interest" description="Disordered" evidence="1">
    <location>
        <begin position="72"/>
        <end position="103"/>
    </location>
</feature>
<keyword evidence="3" id="KW-1185">Reference proteome</keyword>
<proteinExistence type="predicted"/>
<dbReference type="PANTHER" id="PTHR38116">
    <property type="entry name" value="CHROMOSOME 7, WHOLE GENOME SHOTGUN SEQUENCE"/>
    <property type="match status" value="1"/>
</dbReference>
<evidence type="ECO:0008006" key="4">
    <source>
        <dbReference type="Google" id="ProtNLM"/>
    </source>
</evidence>
<evidence type="ECO:0000313" key="2">
    <source>
        <dbReference type="EMBL" id="KAH6897444.1"/>
    </source>
</evidence>
<organism evidence="2 3">
    <name type="scientific">Thelonectria olida</name>
    <dbReference type="NCBI Taxonomy" id="1576542"/>
    <lineage>
        <taxon>Eukaryota</taxon>
        <taxon>Fungi</taxon>
        <taxon>Dikarya</taxon>
        <taxon>Ascomycota</taxon>
        <taxon>Pezizomycotina</taxon>
        <taxon>Sordariomycetes</taxon>
        <taxon>Hypocreomycetidae</taxon>
        <taxon>Hypocreales</taxon>
        <taxon>Nectriaceae</taxon>
        <taxon>Thelonectria</taxon>
    </lineage>
</organism>
<evidence type="ECO:0000313" key="3">
    <source>
        <dbReference type="Proteomes" id="UP000777438"/>
    </source>
</evidence>
<evidence type="ECO:0000256" key="1">
    <source>
        <dbReference type="SAM" id="MobiDB-lite"/>
    </source>
</evidence>
<accession>A0A9P9AXM7</accession>
<feature type="compositionally biased region" description="Polar residues" evidence="1">
    <location>
        <begin position="50"/>
        <end position="59"/>
    </location>
</feature>
<dbReference type="InterPro" id="IPR021833">
    <property type="entry name" value="DUF3425"/>
</dbReference>
<dbReference type="OrthoDB" id="125347at2759"/>
<gene>
    <name evidence="2" type="ORF">B0T10DRAFT_544767</name>
</gene>
<sequence length="337" mass="38605">MPQLNSVTQVPRHHVADSDAAERKQRKKLQNRINQRARRVRLKGGDSSDSKQNQRPYQIQISRWRLDEARVAPSTTRLHARKTAREDQAHNPTTSSSDDVDASLLPTSDQQLCTVDVEIYGKRLVSISREWPPSSPLSDHLLHLVNFNAFRGFFANKYLLSQLTKHFIPTPGRTEVVDIMKSFPAQTVVIPWAENIPSCLTPTQLQKKTVHATWIDLIPFPKMRDNLISQHGRFHHWEFMEDVIGDLLNKLMFPVRGIGASSEGYSQLNSRDGLDDELTANRKGLILWGEPFRPDSWEATPGFLTKWNWVVVGCDELLESTNRWRMLRGEDPIQLST</sequence>
<comment type="caution">
    <text evidence="2">The sequence shown here is derived from an EMBL/GenBank/DDBJ whole genome shotgun (WGS) entry which is preliminary data.</text>
</comment>
<feature type="compositionally biased region" description="Basic and acidic residues" evidence="1">
    <location>
        <begin position="14"/>
        <end position="23"/>
    </location>
</feature>
<dbReference type="PANTHER" id="PTHR38116:SF1">
    <property type="entry name" value="BZIP DOMAIN-CONTAINING PROTEIN"/>
    <property type="match status" value="1"/>
</dbReference>
<reference evidence="2 3" key="1">
    <citation type="journal article" date="2021" name="Nat. Commun.">
        <title>Genetic determinants of endophytism in the Arabidopsis root mycobiome.</title>
        <authorList>
            <person name="Mesny F."/>
            <person name="Miyauchi S."/>
            <person name="Thiergart T."/>
            <person name="Pickel B."/>
            <person name="Atanasova L."/>
            <person name="Karlsson M."/>
            <person name="Huettel B."/>
            <person name="Barry K.W."/>
            <person name="Haridas S."/>
            <person name="Chen C."/>
            <person name="Bauer D."/>
            <person name="Andreopoulos W."/>
            <person name="Pangilinan J."/>
            <person name="LaButti K."/>
            <person name="Riley R."/>
            <person name="Lipzen A."/>
            <person name="Clum A."/>
            <person name="Drula E."/>
            <person name="Henrissat B."/>
            <person name="Kohler A."/>
            <person name="Grigoriev I.V."/>
            <person name="Martin F.M."/>
            <person name="Hacquard S."/>
        </authorList>
    </citation>
    <scope>NUCLEOTIDE SEQUENCE [LARGE SCALE GENOMIC DNA]</scope>
    <source>
        <strain evidence="2 3">MPI-CAGE-CH-0241</strain>
    </source>
</reference>
<feature type="region of interest" description="Disordered" evidence="1">
    <location>
        <begin position="1"/>
        <end position="59"/>
    </location>
</feature>
<dbReference type="EMBL" id="JAGPYM010000003">
    <property type="protein sequence ID" value="KAH6897444.1"/>
    <property type="molecule type" value="Genomic_DNA"/>
</dbReference>
<dbReference type="Pfam" id="PF11905">
    <property type="entry name" value="DUF3425"/>
    <property type="match status" value="1"/>
</dbReference>
<name>A0A9P9AXM7_9HYPO</name>
<protein>
    <recommendedName>
        <fullName evidence="4">BZIP domain-containing protein</fullName>
    </recommendedName>
</protein>
<dbReference type="Proteomes" id="UP000777438">
    <property type="component" value="Unassembled WGS sequence"/>
</dbReference>